<sequence>MSSNSSGFIFQKAENILNYKNTSVHDTGQPDCSNVSYQDDPSDSEYFLYPLFEDNIFASVENQTKLNPKISLDRYQTTHYFEKNQNNPSLQISNYTLSSQPPKTWLENNQFQKFGLFVGTLRAPKRKVHLSDIALDFKNGFYSIFTYKKKFDKKYVKDIHNSYISKILNLDQISREEYRRIDLYFKKFAKYKDQILNLLRKHQGEISQNILKNLK</sequence>
<comment type="caution">
    <text evidence="1">The sequence shown here is derived from an EMBL/GenBank/DDBJ whole genome shotgun (WGS) entry which is preliminary data.</text>
</comment>
<organism evidence="1 2">
    <name type="scientific">Tritrichomonas musculus</name>
    <dbReference type="NCBI Taxonomy" id="1915356"/>
    <lineage>
        <taxon>Eukaryota</taxon>
        <taxon>Metamonada</taxon>
        <taxon>Parabasalia</taxon>
        <taxon>Tritrichomonadida</taxon>
        <taxon>Tritrichomonadidae</taxon>
        <taxon>Tritrichomonas</taxon>
    </lineage>
</organism>
<proteinExistence type="predicted"/>
<gene>
    <name evidence="1" type="ORF">M9Y10_043970</name>
</gene>
<evidence type="ECO:0000313" key="2">
    <source>
        <dbReference type="Proteomes" id="UP001470230"/>
    </source>
</evidence>
<protein>
    <submittedName>
        <fullName evidence="1">Uncharacterized protein</fullName>
    </submittedName>
</protein>
<reference evidence="1 2" key="1">
    <citation type="submission" date="2024-04" db="EMBL/GenBank/DDBJ databases">
        <title>Tritrichomonas musculus Genome.</title>
        <authorList>
            <person name="Alves-Ferreira E."/>
            <person name="Grigg M."/>
            <person name="Lorenzi H."/>
            <person name="Galac M."/>
        </authorList>
    </citation>
    <scope>NUCLEOTIDE SEQUENCE [LARGE SCALE GENOMIC DNA]</scope>
    <source>
        <strain evidence="1 2">EAF2021</strain>
    </source>
</reference>
<evidence type="ECO:0000313" key="1">
    <source>
        <dbReference type="EMBL" id="KAK8884849.1"/>
    </source>
</evidence>
<accession>A0ABR2K164</accession>
<keyword evidence="2" id="KW-1185">Reference proteome</keyword>
<dbReference type="EMBL" id="JAPFFF010000008">
    <property type="protein sequence ID" value="KAK8884849.1"/>
    <property type="molecule type" value="Genomic_DNA"/>
</dbReference>
<dbReference type="Proteomes" id="UP001470230">
    <property type="component" value="Unassembled WGS sequence"/>
</dbReference>
<name>A0ABR2K164_9EUKA</name>